<accession>A0A7S5FQI1</accession>
<organism evidence="1 2">
    <name type="scientific">Bacteriophage DSS3_VP1</name>
    <dbReference type="NCBI Taxonomy" id="2664196"/>
    <lineage>
        <taxon>Viruses</taxon>
        <taxon>Duplodnaviria</taxon>
        <taxon>Heunggongvirae</taxon>
        <taxon>Uroviricota</taxon>
        <taxon>Caudoviricetes</taxon>
        <taxon>Naomviridae</taxon>
        <taxon>Noahvirus</taxon>
        <taxon>Noahvirus arc</taxon>
    </lineage>
</organism>
<dbReference type="EMBL" id="MN602266">
    <property type="protein sequence ID" value="QGH74637.1"/>
    <property type="molecule type" value="Genomic_DNA"/>
</dbReference>
<evidence type="ECO:0000313" key="1">
    <source>
        <dbReference type="EMBL" id="QGH74637.1"/>
    </source>
</evidence>
<sequence>MSEQQLELPLEGPRHEHDCRGTDCCQYLHTYFCVSRQVWMDVYFSKHEEILIYRYSSDGPDYITRNVRYLL</sequence>
<proteinExistence type="predicted"/>
<gene>
    <name evidence="1" type="ORF">DSS3VP1_00069</name>
</gene>
<reference evidence="1 2" key="1">
    <citation type="submission" date="2019-10" db="EMBL/GenBank/DDBJ databases">
        <title>Isolation and characterisation of a new family of globally distributed lytic roseophage, the Naomivirus.</title>
        <authorList>
            <person name="Rihtman B."/>
            <person name="Puxty R.J."/>
            <person name="Hapeshi A."/>
            <person name="Zhan Y."/>
            <person name="Michinevski S."/>
            <person name="Waterfield N.R."/>
            <person name="Chen F."/>
            <person name="Millard A.D."/>
            <person name="Scanlan D.J."/>
            <person name="Chen Y."/>
        </authorList>
    </citation>
    <scope>NUCLEOTIDE SEQUENCE [LARGE SCALE GENOMIC DNA]</scope>
</reference>
<evidence type="ECO:0000313" key="2">
    <source>
        <dbReference type="Proteomes" id="UP000594402"/>
    </source>
</evidence>
<dbReference type="Proteomes" id="UP000594402">
    <property type="component" value="Segment"/>
</dbReference>
<keyword evidence="2" id="KW-1185">Reference proteome</keyword>
<protein>
    <submittedName>
        <fullName evidence="1">Uncharacterized protein</fullName>
    </submittedName>
</protein>
<name>A0A7S5FQI1_9CAUD</name>